<protein>
    <recommendedName>
        <fullName evidence="2">2EXR domain-containing protein</fullName>
    </recommendedName>
</protein>
<evidence type="ECO:0000256" key="1">
    <source>
        <dbReference type="SAM" id="MobiDB-lite"/>
    </source>
</evidence>
<dbReference type="PANTHER" id="PTHR35910:SF1">
    <property type="entry name" value="2EXR DOMAIN-CONTAINING PROTEIN"/>
    <property type="match status" value="1"/>
</dbReference>
<organism evidence="3 4">
    <name type="scientific">Hirsutella rhossiliensis</name>
    <dbReference type="NCBI Taxonomy" id="111463"/>
    <lineage>
        <taxon>Eukaryota</taxon>
        <taxon>Fungi</taxon>
        <taxon>Dikarya</taxon>
        <taxon>Ascomycota</taxon>
        <taxon>Pezizomycotina</taxon>
        <taxon>Sordariomycetes</taxon>
        <taxon>Hypocreomycetidae</taxon>
        <taxon>Hypocreales</taxon>
        <taxon>Ophiocordycipitaceae</taxon>
        <taxon>Hirsutella</taxon>
    </lineage>
</organism>
<dbReference type="InterPro" id="IPR045518">
    <property type="entry name" value="2EXR"/>
</dbReference>
<sequence>MGVFSHSPRLMARRRPRPDPAPETMHCGSAPTTPQQPLHRQFHLFSLLPPELRLRIWNLNLPSCRLVPLHCDTASPSLYENSAPSSHCATGCTSNAPVPVNLHVCAESRAEAFKSYSRAFGFARGPGHVIFNPDSDILLFGPRKGYMAAGSQFHTCMSMCDQAELARVRRVAISDGIFWIDGTYRSMTAASPTVEVIKQLAARMHSLERIIFVPREEDETGDLAVAMERMARQIQMALATVCQQVPLWRPPPWDIVSTSSLSTMGD</sequence>
<evidence type="ECO:0000313" key="3">
    <source>
        <dbReference type="EMBL" id="KAH0960582.1"/>
    </source>
</evidence>
<reference evidence="3" key="1">
    <citation type="submission" date="2021-09" db="EMBL/GenBank/DDBJ databases">
        <title>A high-quality genome of the endoparasitic fungus Hirsutella rhossiliensis with a comparison of Hirsutella genomes reveals transposable elements contributing to genome size variation.</title>
        <authorList>
            <person name="Lin R."/>
            <person name="Jiao Y."/>
            <person name="Sun X."/>
            <person name="Ling J."/>
            <person name="Xie B."/>
            <person name="Cheng X."/>
        </authorList>
    </citation>
    <scope>NUCLEOTIDE SEQUENCE</scope>
    <source>
        <strain evidence="3">HR02</strain>
    </source>
</reference>
<dbReference type="AlphaFoldDB" id="A0A9P8MWR5"/>
<accession>A0A9P8MWR5</accession>
<dbReference type="EMBL" id="JAIZPD010000010">
    <property type="protein sequence ID" value="KAH0960582.1"/>
    <property type="molecule type" value="Genomic_DNA"/>
</dbReference>
<feature type="region of interest" description="Disordered" evidence="1">
    <location>
        <begin position="1"/>
        <end position="36"/>
    </location>
</feature>
<dbReference type="Pfam" id="PF20150">
    <property type="entry name" value="2EXR"/>
    <property type="match status" value="1"/>
</dbReference>
<feature type="domain" description="2EXR" evidence="2">
    <location>
        <begin position="42"/>
        <end position="138"/>
    </location>
</feature>
<dbReference type="OrthoDB" id="3557569at2759"/>
<dbReference type="GeneID" id="68357866"/>
<evidence type="ECO:0000313" key="4">
    <source>
        <dbReference type="Proteomes" id="UP000824596"/>
    </source>
</evidence>
<name>A0A9P8MWR5_9HYPO</name>
<dbReference type="RefSeq" id="XP_044718095.1">
    <property type="nucleotide sequence ID" value="XM_044867208.1"/>
</dbReference>
<dbReference type="PANTHER" id="PTHR35910">
    <property type="entry name" value="2EXR DOMAIN-CONTAINING PROTEIN"/>
    <property type="match status" value="1"/>
</dbReference>
<comment type="caution">
    <text evidence="3">The sequence shown here is derived from an EMBL/GenBank/DDBJ whole genome shotgun (WGS) entry which is preliminary data.</text>
</comment>
<evidence type="ECO:0000259" key="2">
    <source>
        <dbReference type="Pfam" id="PF20150"/>
    </source>
</evidence>
<keyword evidence="4" id="KW-1185">Reference proteome</keyword>
<proteinExistence type="predicted"/>
<gene>
    <name evidence="3" type="ORF">HRG_08737</name>
</gene>
<dbReference type="Proteomes" id="UP000824596">
    <property type="component" value="Unassembled WGS sequence"/>
</dbReference>